<evidence type="ECO:0000313" key="11">
    <source>
        <dbReference type="Proteomes" id="UP000004030"/>
    </source>
</evidence>
<dbReference type="PROSITE" id="PS50850">
    <property type="entry name" value="MFS"/>
    <property type="match status" value="1"/>
</dbReference>
<dbReference type="AlphaFoldDB" id="G6EHW8"/>
<dbReference type="STRING" id="1088721.JI59_01645"/>
<feature type="transmembrane region" description="Helical" evidence="8">
    <location>
        <begin position="337"/>
        <end position="359"/>
    </location>
</feature>
<feature type="transmembrane region" description="Helical" evidence="8">
    <location>
        <begin position="85"/>
        <end position="105"/>
    </location>
</feature>
<keyword evidence="11" id="KW-1185">Reference proteome</keyword>
<proteinExistence type="predicted"/>
<evidence type="ECO:0000256" key="1">
    <source>
        <dbReference type="ARBA" id="ARBA00004651"/>
    </source>
</evidence>
<dbReference type="PRINTS" id="PR01036">
    <property type="entry name" value="TCRTETB"/>
</dbReference>
<comment type="subcellular location">
    <subcellularLocation>
        <location evidence="1">Cell membrane</location>
        <topology evidence="1">Multi-pass membrane protein</topology>
    </subcellularLocation>
</comment>
<dbReference type="PANTHER" id="PTHR42718">
    <property type="entry name" value="MAJOR FACILITATOR SUPERFAMILY MULTIDRUG TRANSPORTER MFSC"/>
    <property type="match status" value="1"/>
</dbReference>
<evidence type="ECO:0000256" key="6">
    <source>
        <dbReference type="ARBA" id="ARBA00023136"/>
    </source>
</evidence>
<dbReference type="SUPFAM" id="SSF103473">
    <property type="entry name" value="MFS general substrate transporter"/>
    <property type="match status" value="1"/>
</dbReference>
<dbReference type="InterPro" id="IPR011701">
    <property type="entry name" value="MFS"/>
</dbReference>
<accession>G6EHW8</accession>
<evidence type="ECO:0000256" key="8">
    <source>
        <dbReference type="SAM" id="Phobius"/>
    </source>
</evidence>
<evidence type="ECO:0000256" key="7">
    <source>
        <dbReference type="SAM" id="MobiDB-lite"/>
    </source>
</evidence>
<dbReference type="GO" id="GO:0022857">
    <property type="term" value="F:transmembrane transporter activity"/>
    <property type="evidence" value="ECO:0007669"/>
    <property type="project" value="InterPro"/>
</dbReference>
<feature type="compositionally biased region" description="Polar residues" evidence="7">
    <location>
        <begin position="1"/>
        <end position="25"/>
    </location>
</feature>
<feature type="transmembrane region" description="Helical" evidence="8">
    <location>
        <begin position="205"/>
        <end position="224"/>
    </location>
</feature>
<evidence type="ECO:0000256" key="5">
    <source>
        <dbReference type="ARBA" id="ARBA00022989"/>
    </source>
</evidence>
<feature type="region of interest" description="Disordered" evidence="7">
    <location>
        <begin position="1"/>
        <end position="38"/>
    </location>
</feature>
<dbReference type="EMBL" id="AGFM01000062">
    <property type="protein sequence ID" value="EHJ59102.1"/>
    <property type="molecule type" value="Genomic_DNA"/>
</dbReference>
<feature type="transmembrane region" description="Helical" evidence="8">
    <location>
        <begin position="366"/>
        <end position="388"/>
    </location>
</feature>
<feature type="transmembrane region" description="Helical" evidence="8">
    <location>
        <begin position="425"/>
        <end position="451"/>
    </location>
</feature>
<evidence type="ECO:0000256" key="3">
    <source>
        <dbReference type="ARBA" id="ARBA00022475"/>
    </source>
</evidence>
<dbReference type="PANTHER" id="PTHR42718:SF46">
    <property type="entry name" value="BLR6921 PROTEIN"/>
    <property type="match status" value="1"/>
</dbReference>
<keyword evidence="5 8" id="KW-1133">Transmembrane helix</keyword>
<dbReference type="Pfam" id="PF07690">
    <property type="entry name" value="MFS_1"/>
    <property type="match status" value="2"/>
</dbReference>
<feature type="transmembrane region" description="Helical" evidence="8">
    <location>
        <begin position="259"/>
        <end position="280"/>
    </location>
</feature>
<organism evidence="10 11">
    <name type="scientific">Novosphingobium pentaromativorans US6-1</name>
    <dbReference type="NCBI Taxonomy" id="1088721"/>
    <lineage>
        <taxon>Bacteria</taxon>
        <taxon>Pseudomonadati</taxon>
        <taxon>Pseudomonadota</taxon>
        <taxon>Alphaproteobacteria</taxon>
        <taxon>Sphingomonadales</taxon>
        <taxon>Sphingomonadaceae</taxon>
        <taxon>Novosphingobium</taxon>
    </lineage>
</organism>
<comment type="caution">
    <text evidence="10">The sequence shown here is derived from an EMBL/GenBank/DDBJ whole genome shotgun (WGS) entry which is preliminary data.</text>
</comment>
<evidence type="ECO:0000259" key="9">
    <source>
        <dbReference type="PROSITE" id="PS50850"/>
    </source>
</evidence>
<keyword evidence="2" id="KW-0813">Transport</keyword>
<evidence type="ECO:0000313" key="10">
    <source>
        <dbReference type="EMBL" id="EHJ59102.1"/>
    </source>
</evidence>
<dbReference type="Gene3D" id="1.20.1250.20">
    <property type="entry name" value="MFS general substrate transporter like domains"/>
    <property type="match status" value="1"/>
</dbReference>
<dbReference type="eggNOG" id="COG2814">
    <property type="taxonomic scope" value="Bacteria"/>
</dbReference>
<feature type="transmembrane region" description="Helical" evidence="8">
    <location>
        <begin position="117"/>
        <end position="136"/>
    </location>
</feature>
<dbReference type="CDD" id="cd17321">
    <property type="entry name" value="MFS_MMR_MDR_like"/>
    <property type="match status" value="1"/>
</dbReference>
<gene>
    <name evidence="10" type="ORF">NSU_3939</name>
</gene>
<name>G6EHW8_9SPHN</name>
<protein>
    <submittedName>
        <fullName evidence="10">MFS transporter, DHA2 family, multidrug resistance protein</fullName>
    </submittedName>
</protein>
<feature type="transmembrane region" description="Helical" evidence="8">
    <location>
        <begin position="301"/>
        <end position="325"/>
    </location>
</feature>
<keyword evidence="3" id="KW-1003">Cell membrane</keyword>
<feature type="transmembrane region" description="Helical" evidence="8">
    <location>
        <begin position="394"/>
        <end position="413"/>
    </location>
</feature>
<feature type="transmembrane region" description="Helical" evidence="8">
    <location>
        <begin position="457"/>
        <end position="477"/>
    </location>
</feature>
<dbReference type="Proteomes" id="UP000004030">
    <property type="component" value="Unassembled WGS sequence"/>
</dbReference>
<evidence type="ECO:0000256" key="4">
    <source>
        <dbReference type="ARBA" id="ARBA00022692"/>
    </source>
</evidence>
<feature type="transmembrane region" description="Helical" evidence="8">
    <location>
        <begin position="175"/>
        <end position="199"/>
    </location>
</feature>
<feature type="domain" description="Major facilitator superfamily (MFS) profile" evidence="9">
    <location>
        <begin position="51"/>
        <end position="484"/>
    </location>
</feature>
<dbReference type="Gene3D" id="1.20.1720.10">
    <property type="entry name" value="Multidrug resistance protein D"/>
    <property type="match status" value="1"/>
</dbReference>
<dbReference type="InterPro" id="IPR036259">
    <property type="entry name" value="MFS_trans_sf"/>
</dbReference>
<feature type="transmembrane region" description="Helical" evidence="8">
    <location>
        <begin position="49"/>
        <end position="73"/>
    </location>
</feature>
<dbReference type="InterPro" id="IPR020846">
    <property type="entry name" value="MFS_dom"/>
</dbReference>
<dbReference type="RefSeq" id="WP_007014847.1">
    <property type="nucleotide sequence ID" value="NZ_AGFM01000062.1"/>
</dbReference>
<reference evidence="10 11" key="1">
    <citation type="journal article" date="2012" name="J. Bacteriol.">
        <title>Genome sequence of benzo(a)pyrene-degrading bacterium Novosphingobium pentaromativorans US6-1.</title>
        <authorList>
            <person name="Luo Y.R."/>
            <person name="Kang S.G."/>
            <person name="Kim S.J."/>
            <person name="Kim M.R."/>
            <person name="Li N."/>
            <person name="Lee J.H."/>
            <person name="Kwon K.K."/>
        </authorList>
    </citation>
    <scope>NUCLEOTIDE SEQUENCE [LARGE SCALE GENOMIC DNA]</scope>
    <source>
        <strain evidence="10 11">US6-1</strain>
    </source>
</reference>
<dbReference type="GO" id="GO:0005886">
    <property type="term" value="C:plasma membrane"/>
    <property type="evidence" value="ECO:0007669"/>
    <property type="project" value="UniProtKB-SubCell"/>
</dbReference>
<keyword evidence="6 8" id="KW-0472">Membrane</keyword>
<dbReference type="PATRIC" id="fig|1088721.3.peg.3877"/>
<evidence type="ECO:0000256" key="2">
    <source>
        <dbReference type="ARBA" id="ARBA00022448"/>
    </source>
</evidence>
<sequence>MLQLRNTISPEGKSTASDLAFSSESKAGGGDEPFGERHEDDGLAMPRRIWAIIAISFGTALFVLDGTIANVALPTIARDLKVQDGAVVNVVTLYQLVMVMALLPFSNLGERLGLRRVYQIGQVIFMAASALTLFAHSLPALLLVRVGQALGAGMAMSVSAAMIREIYPKTGLGSGLGINSVIVASANAVAPVLGGLIVARADWRLIFVAAVPFALVSFLIGRFLPDPVRGEVPFNWRAGLWSAGTFAMLVGGIELAVHGGWVAAGIAVAIGGLISAVLLARSERSRTSPVFPVDLLSRPAIGISILAAMAGFIGTAGLVVALPFQLEQGMGFSPTEVGLLILPLPLTMLVVSPTAGWLSDRVSPSILGLTGMVIAAIGLFLLAFLPVHAGAVEIAWRLVLCGLGFGLFFSPNARMVVGNAPRERTAAAGGLLATGRLFGQTLGAASIGLFLSFGAGLGPIPMLFAAGLALLAGLGSLTRWRVAENPRSAVS</sequence>
<keyword evidence="4 8" id="KW-0812">Transmembrane</keyword>